<dbReference type="InterPro" id="IPR036986">
    <property type="entry name" value="S4_RNA-bd_sf"/>
</dbReference>
<dbReference type="PANTHER" id="PTHR21600:SF92">
    <property type="entry name" value="RIBOSOMAL LARGE SUBUNIT PSEUDOURIDINE SYNTHASE C"/>
    <property type="match status" value="1"/>
</dbReference>
<dbReference type="InterPro" id="IPR006224">
    <property type="entry name" value="PsdUridine_synth_RluA-like_CS"/>
</dbReference>
<feature type="active site" evidence="12">
    <location>
        <position position="260"/>
    </location>
</feature>
<accession>A0A839HT84</accession>
<gene>
    <name evidence="16" type="ORF">H4F90_10600</name>
</gene>
<evidence type="ECO:0000256" key="14">
    <source>
        <dbReference type="SAM" id="MobiDB-lite"/>
    </source>
</evidence>
<dbReference type="NCBIfam" id="TIGR00005">
    <property type="entry name" value="rluA_subfam"/>
    <property type="match status" value="1"/>
</dbReference>
<keyword evidence="8" id="KW-0413">Isomerase</keyword>
<dbReference type="Gene3D" id="3.10.290.10">
    <property type="entry name" value="RNA-binding S4 domain"/>
    <property type="match status" value="1"/>
</dbReference>
<evidence type="ECO:0000313" key="16">
    <source>
        <dbReference type="EMBL" id="MBB1162431.1"/>
    </source>
</evidence>
<dbReference type="AlphaFoldDB" id="A0A839HT84"/>
<feature type="region of interest" description="Disordered" evidence="14">
    <location>
        <begin position="91"/>
        <end position="124"/>
    </location>
</feature>
<keyword evidence="7 13" id="KW-0694">RNA-binding</keyword>
<evidence type="ECO:0000256" key="10">
    <source>
        <dbReference type="ARBA" id="ARBA00031975"/>
    </source>
</evidence>
<comment type="caution">
    <text evidence="16">The sequence shown here is derived from an EMBL/GenBank/DDBJ whole genome shotgun (WGS) entry which is preliminary data.</text>
</comment>
<organism evidence="16 17">
    <name type="scientific">Aquariibacter albus</name>
    <dbReference type="NCBI Taxonomy" id="2759899"/>
    <lineage>
        <taxon>Bacteria</taxon>
        <taxon>Pseudomonadati</taxon>
        <taxon>Pseudomonadota</taxon>
        <taxon>Betaproteobacteria</taxon>
        <taxon>Burkholderiales</taxon>
        <taxon>Sphaerotilaceae</taxon>
        <taxon>Aquariibacter</taxon>
    </lineage>
</organism>
<dbReference type="Proteomes" id="UP000586093">
    <property type="component" value="Unassembled WGS sequence"/>
</dbReference>
<evidence type="ECO:0000256" key="13">
    <source>
        <dbReference type="PROSITE-ProRule" id="PRU00182"/>
    </source>
</evidence>
<protein>
    <recommendedName>
        <fullName evidence="5">Ribosomal large subunit pseudouridine synthase C</fullName>
        <ecNumber evidence="4">5.4.99.24</ecNumber>
    </recommendedName>
    <alternativeName>
        <fullName evidence="9">23S rRNA pseudouridine(955/2504/2580) synthase</fullName>
    </alternativeName>
    <alternativeName>
        <fullName evidence="10">rRNA pseudouridylate synthase C</fullName>
    </alternativeName>
    <alternativeName>
        <fullName evidence="11">rRNA-uridine isomerase C</fullName>
    </alternativeName>
</protein>
<dbReference type="Pfam" id="PF00849">
    <property type="entry name" value="PseudoU_synth_2"/>
    <property type="match status" value="1"/>
</dbReference>
<evidence type="ECO:0000256" key="3">
    <source>
        <dbReference type="ARBA" id="ARBA00010876"/>
    </source>
</evidence>
<evidence type="ECO:0000256" key="2">
    <source>
        <dbReference type="ARBA" id="ARBA00002876"/>
    </source>
</evidence>
<dbReference type="InterPro" id="IPR006145">
    <property type="entry name" value="PsdUridine_synth_RsuA/RluA"/>
</dbReference>
<dbReference type="GO" id="GO:0003723">
    <property type="term" value="F:RNA binding"/>
    <property type="evidence" value="ECO:0007669"/>
    <property type="project" value="UniProtKB-KW"/>
</dbReference>
<evidence type="ECO:0000256" key="8">
    <source>
        <dbReference type="ARBA" id="ARBA00023235"/>
    </source>
</evidence>
<keyword evidence="17" id="KW-1185">Reference proteome</keyword>
<reference evidence="16 17" key="1">
    <citation type="submission" date="2020-08" db="EMBL/GenBank/DDBJ databases">
        <title>Aquariorum lacteus gen. nov., sp. nov., a new member of the family Comamonadaceae, isolated from freshwater aquarium.</title>
        <authorList>
            <person name="Chun S.-J."/>
        </authorList>
    </citation>
    <scope>NUCLEOTIDE SEQUENCE [LARGE SCALE GENOMIC DNA]</scope>
    <source>
        <strain evidence="16 17">SJAQ100</strain>
    </source>
</reference>
<evidence type="ECO:0000256" key="11">
    <source>
        <dbReference type="ARBA" id="ARBA00033053"/>
    </source>
</evidence>
<feature type="domain" description="RNA-binding S4" evidence="15">
    <location>
        <begin position="139"/>
        <end position="201"/>
    </location>
</feature>
<dbReference type="PROSITE" id="PS01129">
    <property type="entry name" value="PSI_RLU"/>
    <property type="match status" value="1"/>
</dbReference>
<evidence type="ECO:0000256" key="1">
    <source>
        <dbReference type="ARBA" id="ARBA00000381"/>
    </source>
</evidence>
<evidence type="ECO:0000256" key="5">
    <source>
        <dbReference type="ARBA" id="ARBA00017128"/>
    </source>
</evidence>
<dbReference type="EMBL" id="JACIVI010000003">
    <property type="protein sequence ID" value="MBB1162431.1"/>
    <property type="molecule type" value="Genomic_DNA"/>
</dbReference>
<sequence length="450" mass="48106">MQPAGWAGAARLPPGNLVSEGLGIGSAVADPDPPFALGDGLTGSTQRCITSKWRHQRWRGVRGAARAPVNSGESNTYGALVDRRIIGGRSARSKSLNAAPRGASTAPSAPRAPAPAAPRSAAPEPAVQWVEVGEAGDGQRLDNFLIRTLKGVPKTHVYRIIRSGEVRVNKGRASADTRLARGDSVRLPPVRQALRGEAAGEAPAPPREFPVVHEDEALLVIDKPAGVAVHGGSGVSFGVIEQLRRARPGAAMLELVHRLDKETSGLLIVAKKRQALALLQEQLRQRETGKTYAALVQGSWPARLKVIDVPLHKYLDSEGERRVRATTPEDPEGKRSITLVRVLQRFAGYTLLDVTIKTGRTHQIRVHLAGAGHPIVGDDKYGDFALNKALARGEQPGVPLRFERMFLHARRLSFSHPVQGETLNLEAPLPPACAALLAALPPAADRPEAA</sequence>
<comment type="function">
    <text evidence="2">Responsible for synthesis of pseudouridine from uracil at positions 955, 2504 and 2580 in 23S ribosomal RNA.</text>
</comment>
<dbReference type="InterPro" id="IPR006225">
    <property type="entry name" value="PsdUridine_synth_RluC/D"/>
</dbReference>
<comment type="catalytic activity">
    <reaction evidence="1">
        <text>uridine(955/2504/2580) in 23S rRNA = pseudouridine(955/2504/2580) in 23S rRNA</text>
        <dbReference type="Rhea" id="RHEA:42528"/>
        <dbReference type="Rhea" id="RHEA-COMP:10099"/>
        <dbReference type="Rhea" id="RHEA-COMP:10100"/>
        <dbReference type="ChEBI" id="CHEBI:65314"/>
        <dbReference type="ChEBI" id="CHEBI:65315"/>
        <dbReference type="EC" id="5.4.99.24"/>
    </reaction>
</comment>
<name>A0A839HT84_9BURK</name>
<dbReference type="SUPFAM" id="SSF55120">
    <property type="entry name" value="Pseudouridine synthase"/>
    <property type="match status" value="1"/>
</dbReference>
<evidence type="ECO:0000256" key="12">
    <source>
        <dbReference type="PIRSR" id="PIRSR606225-1"/>
    </source>
</evidence>
<evidence type="ECO:0000256" key="7">
    <source>
        <dbReference type="ARBA" id="ARBA00022884"/>
    </source>
</evidence>
<dbReference type="EC" id="5.4.99.24" evidence="4"/>
<evidence type="ECO:0000313" key="17">
    <source>
        <dbReference type="Proteomes" id="UP000586093"/>
    </source>
</evidence>
<dbReference type="SMART" id="SM00363">
    <property type="entry name" value="S4"/>
    <property type="match status" value="1"/>
</dbReference>
<dbReference type="InterPro" id="IPR002942">
    <property type="entry name" value="S4_RNA-bd"/>
</dbReference>
<dbReference type="InterPro" id="IPR050188">
    <property type="entry name" value="RluA_PseudoU_synthase"/>
</dbReference>
<dbReference type="GO" id="GO:0000455">
    <property type="term" value="P:enzyme-directed rRNA pseudouridine synthesis"/>
    <property type="evidence" value="ECO:0007669"/>
    <property type="project" value="UniProtKB-ARBA"/>
</dbReference>
<proteinExistence type="inferred from homology"/>
<dbReference type="PANTHER" id="PTHR21600">
    <property type="entry name" value="MITOCHONDRIAL RNA PSEUDOURIDINE SYNTHASE"/>
    <property type="match status" value="1"/>
</dbReference>
<dbReference type="GO" id="GO:0160141">
    <property type="term" value="F:23S rRNA pseudouridine(955/2504/2580) synthase activity"/>
    <property type="evidence" value="ECO:0007669"/>
    <property type="project" value="UniProtKB-EC"/>
</dbReference>
<feature type="compositionally biased region" description="Low complexity" evidence="14">
    <location>
        <begin position="98"/>
        <end position="109"/>
    </location>
</feature>
<dbReference type="Pfam" id="PF01479">
    <property type="entry name" value="S4"/>
    <property type="match status" value="1"/>
</dbReference>
<dbReference type="InterPro" id="IPR020103">
    <property type="entry name" value="PsdUridine_synth_cat_dom_sf"/>
</dbReference>
<dbReference type="CDD" id="cd00165">
    <property type="entry name" value="S4"/>
    <property type="match status" value="1"/>
</dbReference>
<dbReference type="CDD" id="cd02869">
    <property type="entry name" value="PseudoU_synth_RluA_like"/>
    <property type="match status" value="1"/>
</dbReference>
<evidence type="ECO:0000256" key="6">
    <source>
        <dbReference type="ARBA" id="ARBA00022552"/>
    </source>
</evidence>
<keyword evidence="6" id="KW-0698">rRNA processing</keyword>
<dbReference type="SUPFAM" id="SSF55174">
    <property type="entry name" value="Alpha-L RNA-binding motif"/>
    <property type="match status" value="1"/>
</dbReference>
<evidence type="ECO:0000256" key="4">
    <source>
        <dbReference type="ARBA" id="ARBA00012785"/>
    </source>
</evidence>
<evidence type="ECO:0000259" key="15">
    <source>
        <dbReference type="SMART" id="SM00363"/>
    </source>
</evidence>
<dbReference type="Gene3D" id="3.30.2350.10">
    <property type="entry name" value="Pseudouridine synthase"/>
    <property type="match status" value="1"/>
</dbReference>
<comment type="similarity">
    <text evidence="3">Belongs to the pseudouridine synthase RluA family.</text>
</comment>
<dbReference type="PROSITE" id="PS50889">
    <property type="entry name" value="S4"/>
    <property type="match status" value="1"/>
</dbReference>
<evidence type="ECO:0000256" key="9">
    <source>
        <dbReference type="ARBA" id="ARBA00030705"/>
    </source>
</evidence>